<proteinExistence type="predicted"/>
<feature type="domain" description="PiggyBac transposable element-derived protein" evidence="1">
    <location>
        <begin position="2"/>
        <end position="341"/>
    </location>
</feature>
<evidence type="ECO:0000313" key="3">
    <source>
        <dbReference type="RefSeq" id="XP_050561100.1"/>
    </source>
</evidence>
<dbReference type="RefSeq" id="XP_050561100.1">
    <property type="nucleotide sequence ID" value="XM_050705143.1"/>
</dbReference>
<dbReference type="InterPro" id="IPR029526">
    <property type="entry name" value="PGBD"/>
</dbReference>
<organism evidence="2 3">
    <name type="scientific">Spodoptera frugiperda</name>
    <name type="common">Fall armyworm</name>
    <dbReference type="NCBI Taxonomy" id="7108"/>
    <lineage>
        <taxon>Eukaryota</taxon>
        <taxon>Metazoa</taxon>
        <taxon>Ecdysozoa</taxon>
        <taxon>Arthropoda</taxon>
        <taxon>Hexapoda</taxon>
        <taxon>Insecta</taxon>
        <taxon>Pterygota</taxon>
        <taxon>Neoptera</taxon>
        <taxon>Endopterygota</taxon>
        <taxon>Lepidoptera</taxon>
        <taxon>Glossata</taxon>
        <taxon>Ditrysia</taxon>
        <taxon>Noctuoidea</taxon>
        <taxon>Noctuidae</taxon>
        <taxon>Amphipyrinae</taxon>
        <taxon>Spodoptera</taxon>
    </lineage>
</organism>
<reference evidence="3" key="1">
    <citation type="submission" date="2025-08" db="UniProtKB">
        <authorList>
            <consortium name="RefSeq"/>
        </authorList>
    </citation>
    <scope>IDENTIFICATION</scope>
    <source>
        <tissue evidence="3">Whole larval tissue</tissue>
    </source>
</reference>
<keyword evidence="2" id="KW-1185">Reference proteome</keyword>
<protein>
    <submittedName>
        <fullName evidence="3">PiggyBac transposable element-derived protein 4</fullName>
    </submittedName>
</protein>
<sequence length="410" mass="47658">MTNSYANKVKILKVVTRNMRLAKWVDCNDEEMLKFLGLLIYMGLKKLPKMSDYWSNNILYKNKVVSQAMSRNRFELLLRCWHFEDSIHLTSNTDRLLKIRRFVQLLAGTFRNSKTPGEYITVDETMVAFRGRIKFMQYIPGKRHKYGIKLFKVCDDDGYTHDFIVYEGKNSREQIESPANIVMKLCHPYLGVGRSVVTDNYYTSVDLAQQLLKKKNTHLIGTLRINRKGLPKKVEQEKLSKGETIALENNDGILVLKWKDKRDVFALSTKHSIGFVTVQRRRNPNKKVMKPTLIAEYNKHKCSIDLSDQMASNANPARRNIRWFQKLAVELLLSTAVTNAYIIYKTHKQLSSKKSNFRENLCLQMLGITSNSNSAAREQSQRDHKFSKSLMADHRGRLIRRRCICYGKSD</sequence>
<dbReference type="GeneID" id="118264412"/>
<dbReference type="Proteomes" id="UP000829999">
    <property type="component" value="Chromosome 26"/>
</dbReference>
<dbReference type="PANTHER" id="PTHR46599">
    <property type="entry name" value="PIGGYBAC TRANSPOSABLE ELEMENT-DERIVED PROTEIN 4"/>
    <property type="match status" value="1"/>
</dbReference>
<evidence type="ECO:0000259" key="1">
    <source>
        <dbReference type="Pfam" id="PF13843"/>
    </source>
</evidence>
<dbReference type="PANTHER" id="PTHR46599:SF3">
    <property type="entry name" value="PIGGYBAC TRANSPOSABLE ELEMENT-DERIVED PROTEIN 4"/>
    <property type="match status" value="1"/>
</dbReference>
<dbReference type="OrthoDB" id="5876240at2759"/>
<name>A0A9R0E9C6_SPOFR</name>
<dbReference type="AlphaFoldDB" id="A0A9R0E9C6"/>
<dbReference type="Pfam" id="PF13843">
    <property type="entry name" value="DDE_Tnp_1_7"/>
    <property type="match status" value="1"/>
</dbReference>
<accession>A0A9R0E9C6</accession>
<evidence type="ECO:0000313" key="2">
    <source>
        <dbReference type="Proteomes" id="UP000829999"/>
    </source>
</evidence>
<gene>
    <name evidence="3" type="primary">LOC118264412</name>
</gene>